<evidence type="ECO:0000259" key="5">
    <source>
        <dbReference type="PROSITE" id="PS50942"/>
    </source>
</evidence>
<evidence type="ECO:0000313" key="7">
    <source>
        <dbReference type="Proteomes" id="UP001140206"/>
    </source>
</evidence>
<name>A0AAV8C4M5_9POAL</name>
<dbReference type="GO" id="GO:0030125">
    <property type="term" value="C:clathrin vesicle coat"/>
    <property type="evidence" value="ECO:0007669"/>
    <property type="project" value="TreeGrafter"/>
</dbReference>
<dbReference type="GO" id="GO:0005794">
    <property type="term" value="C:Golgi apparatus"/>
    <property type="evidence" value="ECO:0007669"/>
    <property type="project" value="UniProtKB-SubCell"/>
</dbReference>
<evidence type="ECO:0000256" key="1">
    <source>
        <dbReference type="ARBA" id="ARBA00004132"/>
    </source>
</evidence>
<dbReference type="GO" id="GO:0005886">
    <property type="term" value="C:plasma membrane"/>
    <property type="evidence" value="ECO:0007669"/>
    <property type="project" value="TreeGrafter"/>
</dbReference>
<evidence type="ECO:0000256" key="2">
    <source>
        <dbReference type="ARBA" id="ARBA00004555"/>
    </source>
</evidence>
<dbReference type="PANTHER" id="PTHR12276">
    <property type="entry name" value="EPSIN/ENT-RELATED"/>
    <property type="match status" value="1"/>
</dbReference>
<dbReference type="GO" id="GO:0005543">
    <property type="term" value="F:phospholipid binding"/>
    <property type="evidence" value="ECO:0007669"/>
    <property type="project" value="TreeGrafter"/>
</dbReference>
<comment type="caution">
    <text evidence="6">The sequence shown here is derived from an EMBL/GenBank/DDBJ whole genome shotgun (WGS) entry which is preliminary data.</text>
</comment>
<evidence type="ECO:0000313" key="6">
    <source>
        <dbReference type="EMBL" id="KAJ4749033.1"/>
    </source>
</evidence>
<proteinExistence type="predicted"/>
<organism evidence="6 7">
    <name type="scientific">Rhynchospora pubera</name>
    <dbReference type="NCBI Taxonomy" id="906938"/>
    <lineage>
        <taxon>Eukaryota</taxon>
        <taxon>Viridiplantae</taxon>
        <taxon>Streptophyta</taxon>
        <taxon>Embryophyta</taxon>
        <taxon>Tracheophyta</taxon>
        <taxon>Spermatophyta</taxon>
        <taxon>Magnoliopsida</taxon>
        <taxon>Liliopsida</taxon>
        <taxon>Poales</taxon>
        <taxon>Cyperaceae</taxon>
        <taxon>Cyperoideae</taxon>
        <taxon>Rhynchosporeae</taxon>
        <taxon>Rhynchospora</taxon>
    </lineage>
</organism>
<reference evidence="6" key="1">
    <citation type="submission" date="2022-08" db="EMBL/GenBank/DDBJ databases">
        <authorList>
            <person name="Marques A."/>
        </authorList>
    </citation>
    <scope>NUCLEOTIDE SEQUENCE</scope>
    <source>
        <strain evidence="6">RhyPub2mFocal</strain>
        <tissue evidence="6">Leaves</tissue>
    </source>
</reference>
<protein>
    <submittedName>
        <fullName evidence="6">ENTH/VHS family protein</fullName>
    </submittedName>
</protein>
<sequence length="286" mass="32851">MRRDMSIATGLQDIKKQASFFLKEKIRTARLALTDVTHVQLLTEESTNGNSSAPDAKPMRLISRAAFEIDDYCRIVPILHRRLVKFEKKQWREPYNSLVLLEHLLTHGHERIADEFQNIKGTAQEMCKFQFIDEKGFKWGIVMKKKSEKVLKLLEKGPLFREERERARKISRGIQGFGSFSQNSISNNAIANEKASNFIGRSISLYEDHGYNEKDDEKENSKLSLDDKLNLTSENIESEPFRVPGAGEELKKGISEEGERRIIDHPFAIASFQKETRESQLLLSHG</sequence>
<evidence type="ECO:0000256" key="4">
    <source>
        <dbReference type="ARBA" id="ARBA00023329"/>
    </source>
</evidence>
<dbReference type="PANTHER" id="PTHR12276:SF116">
    <property type="entry name" value="ENTH_VHS FAMILY PROTEIN"/>
    <property type="match status" value="1"/>
</dbReference>
<dbReference type="GO" id="GO:0006897">
    <property type="term" value="P:endocytosis"/>
    <property type="evidence" value="ECO:0007669"/>
    <property type="project" value="TreeGrafter"/>
</dbReference>
<dbReference type="EMBL" id="JAMFTS010000005">
    <property type="protein sequence ID" value="KAJ4749033.1"/>
    <property type="molecule type" value="Genomic_DNA"/>
</dbReference>
<dbReference type="GO" id="GO:0005768">
    <property type="term" value="C:endosome"/>
    <property type="evidence" value="ECO:0007669"/>
    <property type="project" value="TreeGrafter"/>
</dbReference>
<dbReference type="AlphaFoldDB" id="A0AAV8C4M5"/>
<dbReference type="Proteomes" id="UP001140206">
    <property type="component" value="Chromosome 5"/>
</dbReference>
<dbReference type="SMART" id="SM00273">
    <property type="entry name" value="ENTH"/>
    <property type="match status" value="1"/>
</dbReference>
<evidence type="ECO:0000256" key="3">
    <source>
        <dbReference type="ARBA" id="ARBA00023034"/>
    </source>
</evidence>
<dbReference type="Gene3D" id="1.25.40.90">
    <property type="match status" value="1"/>
</dbReference>
<dbReference type="InterPro" id="IPR008942">
    <property type="entry name" value="ENTH_VHS"/>
</dbReference>
<dbReference type="GO" id="GO:0030276">
    <property type="term" value="F:clathrin binding"/>
    <property type="evidence" value="ECO:0007669"/>
    <property type="project" value="TreeGrafter"/>
</dbReference>
<dbReference type="CDD" id="cd03571">
    <property type="entry name" value="ENTH"/>
    <property type="match status" value="1"/>
</dbReference>
<dbReference type="InterPro" id="IPR013809">
    <property type="entry name" value="ENTH"/>
</dbReference>
<comment type="subcellular location">
    <subcellularLocation>
        <location evidence="1">Cytoplasmic vesicle</location>
        <location evidence="1">Clathrin-coated vesicle</location>
    </subcellularLocation>
    <subcellularLocation>
        <location evidence="2">Golgi apparatus</location>
    </subcellularLocation>
</comment>
<accession>A0AAV8C4M5</accession>
<keyword evidence="3" id="KW-0333">Golgi apparatus</keyword>
<dbReference type="Pfam" id="PF01417">
    <property type="entry name" value="ENTH"/>
    <property type="match status" value="1"/>
</dbReference>
<keyword evidence="4" id="KW-0968">Cytoplasmic vesicle</keyword>
<dbReference type="PROSITE" id="PS50942">
    <property type="entry name" value="ENTH"/>
    <property type="match status" value="1"/>
</dbReference>
<keyword evidence="7" id="KW-1185">Reference proteome</keyword>
<dbReference type="SUPFAM" id="SSF48464">
    <property type="entry name" value="ENTH/VHS domain"/>
    <property type="match status" value="1"/>
</dbReference>
<gene>
    <name evidence="6" type="ORF">LUZ62_083438</name>
</gene>
<feature type="domain" description="ENTH" evidence="5">
    <location>
        <begin position="31"/>
        <end position="164"/>
    </location>
</feature>